<comment type="caution">
    <text evidence="2">The sequence shown here is derived from an EMBL/GenBank/DDBJ whole genome shotgun (WGS) entry which is preliminary data.</text>
</comment>
<dbReference type="Proteomes" id="UP001488838">
    <property type="component" value="Unassembled WGS sequence"/>
</dbReference>
<evidence type="ECO:0000256" key="1">
    <source>
        <dbReference type="SAM" id="MobiDB-lite"/>
    </source>
</evidence>
<keyword evidence="3" id="KW-1185">Reference proteome</keyword>
<reference evidence="2 3" key="1">
    <citation type="journal article" date="2023" name="bioRxiv">
        <title>Conserved and derived expression patterns and positive selection on dental genes reveal complex evolutionary context of ever-growing rodent molars.</title>
        <authorList>
            <person name="Calamari Z.T."/>
            <person name="Song A."/>
            <person name="Cohen E."/>
            <person name="Akter M."/>
            <person name="Roy R.D."/>
            <person name="Hallikas O."/>
            <person name="Christensen M.M."/>
            <person name="Li P."/>
            <person name="Marangoni P."/>
            <person name="Jernvall J."/>
            <person name="Klein O.D."/>
        </authorList>
    </citation>
    <scope>NUCLEOTIDE SEQUENCE [LARGE SCALE GENOMIC DNA]</scope>
    <source>
        <strain evidence="2">V071</strain>
    </source>
</reference>
<protein>
    <submittedName>
        <fullName evidence="2">Uncharacterized protein</fullName>
    </submittedName>
</protein>
<evidence type="ECO:0000313" key="2">
    <source>
        <dbReference type="EMBL" id="KAK7819042.1"/>
    </source>
</evidence>
<dbReference type="AlphaFoldDB" id="A0AAW0IXC5"/>
<accession>A0AAW0IXC5</accession>
<gene>
    <name evidence="2" type="ORF">U0070_002354</name>
</gene>
<proteinExistence type="predicted"/>
<dbReference type="EMBL" id="JBBHLL010000083">
    <property type="protein sequence ID" value="KAK7819042.1"/>
    <property type="molecule type" value="Genomic_DNA"/>
</dbReference>
<sequence>MGQPCSSVGDWDGGELVEAKTRDPNSCETPFPSHSVLLQQQQEELPNRQKPEIPLAWRHFSEDLKTLEKEKKWDNPLQQASELPRANAKRKVPSSSSAFCTLQGTDSIEALLTASAWASSRNTQKQCWLGLLNELA</sequence>
<evidence type="ECO:0000313" key="3">
    <source>
        <dbReference type="Proteomes" id="UP001488838"/>
    </source>
</evidence>
<feature type="region of interest" description="Disordered" evidence="1">
    <location>
        <begin position="1"/>
        <end position="52"/>
    </location>
</feature>
<organism evidence="2 3">
    <name type="scientific">Myodes glareolus</name>
    <name type="common">Bank vole</name>
    <name type="synonym">Clethrionomys glareolus</name>
    <dbReference type="NCBI Taxonomy" id="447135"/>
    <lineage>
        <taxon>Eukaryota</taxon>
        <taxon>Metazoa</taxon>
        <taxon>Chordata</taxon>
        <taxon>Craniata</taxon>
        <taxon>Vertebrata</taxon>
        <taxon>Euteleostomi</taxon>
        <taxon>Mammalia</taxon>
        <taxon>Eutheria</taxon>
        <taxon>Euarchontoglires</taxon>
        <taxon>Glires</taxon>
        <taxon>Rodentia</taxon>
        <taxon>Myomorpha</taxon>
        <taxon>Muroidea</taxon>
        <taxon>Cricetidae</taxon>
        <taxon>Arvicolinae</taxon>
        <taxon>Myodes</taxon>
    </lineage>
</organism>
<name>A0AAW0IXC5_MYOGA</name>